<dbReference type="PROSITE" id="PS00455">
    <property type="entry name" value="AMP_BINDING"/>
    <property type="match status" value="1"/>
</dbReference>
<dbReference type="InterPro" id="IPR011251">
    <property type="entry name" value="Luciferase-like_dom"/>
</dbReference>
<dbReference type="InterPro" id="IPR036736">
    <property type="entry name" value="ACP-like_sf"/>
</dbReference>
<dbReference type="FunFam" id="2.30.38.10:FF:000001">
    <property type="entry name" value="Non-ribosomal peptide synthetase PvdI"/>
    <property type="match status" value="1"/>
</dbReference>
<dbReference type="Gene3D" id="3.20.20.30">
    <property type="entry name" value="Luciferase-like domain"/>
    <property type="match status" value="1"/>
</dbReference>
<dbReference type="InterPro" id="IPR011034">
    <property type="entry name" value="Formyl_transferase-like_C_sf"/>
</dbReference>
<dbReference type="Gene3D" id="3.40.50.12230">
    <property type="match status" value="1"/>
</dbReference>
<dbReference type="Pfam" id="PF00550">
    <property type="entry name" value="PP-binding"/>
    <property type="match status" value="1"/>
</dbReference>
<dbReference type="FunFam" id="3.30.300.30:FF:000010">
    <property type="entry name" value="Enterobactin synthetase component F"/>
    <property type="match status" value="1"/>
</dbReference>
<dbReference type="InterPro" id="IPR009081">
    <property type="entry name" value="PP-bd_ACP"/>
</dbReference>
<sequence>MRASTERRLVLMGDQSLLAQCGETALRRGHRIAAVVTASEAVARWASEAALPVIDAGADIAAALADEAFDWFLSIANLRIVPRAVWGRAREGAANFHDGPLPHYAGLNTPAWAILNGETSHGITWHAMTDAVDAGGVYVARRFEIGPDETSFSLNGRCFEAGMESFAELLDGIEAGTLAPRPQEPGPLTLYRQTARPEAAGLLLFDRPAEALARLARALDFGPGYANPLLLPKLWLNGRAYLVGSVTATGALTVSPPGTVLAADADGLTVAALDGAVRVEGLRQEDGTAIMVDTLAAAGDALPLLAADALAAIARASEAATRNEAWGEARLAALAPLSLPEIRPEGTGETRLVSVPVALPSSLSGERTVAMLAAYLVRVSGEARFDLAYADADTGAAGRAHPGLFSPALPLRVEGEGLTGAALERTLADAIAALRAHAPQPADLPLRRPGLAAPRYGVALAAAEAPGPQHAVAGCPLTLVAGSGEVLIVHDGARLPTAEAQALAERLATFAAAFAAEPDRRIQDLPLISQALRERMLFDWNRTETPYEAACLHALIERQVDRSPDATALVAGTESLSYRALDERANRVAHALRARGVGPDQPVGLYAARGLDLVVGALAIQKAGGAYVPLDPVYPRERLALMIEDSGLSVVLTQRALAGAVPGAPETILAIEEACAGSGPATRPESGATPAHAAYVIYTSGSTGRPKGVVVEHRNVANFFAGMDERVARDAPGEPHAQPTWLAVTSLSFDISVLELFWTLARGFKVIVAAAPTGAAAGPAAVPMEFSLFHWGQAERGGEMYRLLLESARFADAHGFTAVWTPERHFHDFGAPYPNPAVTGAAVAAVTSRVAIRAGSCVLPLHHPARVAEEWAVVDHLSGGRAGIAFASGWMPEDFLLRPENAPPRNKDALLRDLDTVRRLWRGEAVPFDGPGGTIDVVTQPRPVSRELPVWITTAGNPDSFREAGRLGANLLTHLLGQTVEELGEKIAIYRTALAEAGHDPAAHTVTLMLHTLLGEDREAVRALAREPMRDYLRSAAALVKQYAWAFPAFKRPAGVTQPMALDLRTLAPEEMDAILDFAFERYFEDSGLFGTRADALARAAQVKAVGVDEIACLIDFGLPTATVLESLHPLAAVVADCNRGAAEATEEPDGLGALIRRHWVSHLQCTPSMARMLLGSPEDRAGLDGLRHLHVGGEAVSGDLVAELRAAGVATITNMYGPTETTIWSSTQEALPGAGTVPLGRPIANTRLYVLDGRMRPLPPLLPGELYIGGDGVARGYLNRPELTAERFLADPFAEDGRLYRTGDLVQFEPDGTLRFLGRIDGQVKLRGHRIELGEIETALRAEAGVGEAVAIVREDRPGDQRLVAYIVPDGSAPSAETLRAALARTLPEIMVPAHVVTLERLPLTPNAKIDRKALPPPPVEAAAALAAETVEAAEPADGLEAAIAAVFGRVLGLERVAGEASFFALGGHSLLAMQAHRELKAGVAPRLGITDLFRFPSARALARHLADAGAADAALASVSSRAAQRRNALRGRGGALRETRDAG</sequence>
<accession>A0A833J718</accession>
<evidence type="ECO:0000259" key="3">
    <source>
        <dbReference type="PROSITE" id="PS50075"/>
    </source>
</evidence>
<dbReference type="GO" id="GO:0016705">
    <property type="term" value="F:oxidoreductase activity, acting on paired donors, with incorporation or reduction of molecular oxygen"/>
    <property type="evidence" value="ECO:0007669"/>
    <property type="project" value="InterPro"/>
</dbReference>
<evidence type="ECO:0000256" key="2">
    <source>
        <dbReference type="ARBA" id="ARBA00022553"/>
    </source>
</evidence>
<dbReference type="GO" id="GO:0043041">
    <property type="term" value="P:amino acid activation for nonribosomal peptide biosynthetic process"/>
    <property type="evidence" value="ECO:0007669"/>
    <property type="project" value="TreeGrafter"/>
</dbReference>
<dbReference type="FunFam" id="3.40.50.980:FF:000001">
    <property type="entry name" value="Non-ribosomal peptide synthetase"/>
    <property type="match status" value="1"/>
</dbReference>
<dbReference type="NCBIfam" id="TIGR04020">
    <property type="entry name" value="seco_metab_LLM"/>
    <property type="match status" value="1"/>
</dbReference>
<dbReference type="GO" id="GO:0031177">
    <property type="term" value="F:phosphopantetheine binding"/>
    <property type="evidence" value="ECO:0007669"/>
    <property type="project" value="InterPro"/>
</dbReference>
<dbReference type="PROSITE" id="PS50075">
    <property type="entry name" value="CARRIER"/>
    <property type="match status" value="1"/>
</dbReference>
<dbReference type="Pfam" id="PF00501">
    <property type="entry name" value="AMP-binding"/>
    <property type="match status" value="2"/>
</dbReference>
<dbReference type="SUPFAM" id="SSF53328">
    <property type="entry name" value="Formyltransferase"/>
    <property type="match status" value="1"/>
</dbReference>
<dbReference type="InterPro" id="IPR005793">
    <property type="entry name" value="Formyl_trans_C"/>
</dbReference>
<dbReference type="Pfam" id="PF00551">
    <property type="entry name" value="Formyl_trans_N"/>
    <property type="match status" value="1"/>
</dbReference>
<dbReference type="GO" id="GO:0005737">
    <property type="term" value="C:cytoplasm"/>
    <property type="evidence" value="ECO:0007669"/>
    <property type="project" value="TreeGrafter"/>
</dbReference>
<feature type="domain" description="Carrier" evidence="3">
    <location>
        <begin position="1436"/>
        <end position="1511"/>
    </location>
</feature>
<dbReference type="InterPro" id="IPR045851">
    <property type="entry name" value="AMP-bd_C_sf"/>
</dbReference>
<dbReference type="Gene3D" id="1.10.1200.10">
    <property type="entry name" value="ACP-like"/>
    <property type="match status" value="1"/>
</dbReference>
<dbReference type="Pfam" id="PF02911">
    <property type="entry name" value="Formyl_trans_C"/>
    <property type="match status" value="1"/>
</dbReference>
<keyword evidence="1" id="KW-0596">Phosphopantetheine</keyword>
<dbReference type="Pfam" id="PF13193">
    <property type="entry name" value="AMP-binding_C"/>
    <property type="match status" value="1"/>
</dbReference>
<gene>
    <name evidence="4" type="ORF">F8B43_1910</name>
</gene>
<dbReference type="InterPro" id="IPR000873">
    <property type="entry name" value="AMP-dep_synth/lig_dom"/>
</dbReference>
<dbReference type="SUPFAM" id="SSF47336">
    <property type="entry name" value="ACP-like"/>
    <property type="match status" value="1"/>
</dbReference>
<dbReference type="InterPro" id="IPR036477">
    <property type="entry name" value="Formyl_transf_N_sf"/>
</dbReference>
<dbReference type="SUPFAM" id="SSF56801">
    <property type="entry name" value="Acetyl-CoA synthetase-like"/>
    <property type="match status" value="2"/>
</dbReference>
<dbReference type="SMART" id="SM00823">
    <property type="entry name" value="PKS_PP"/>
    <property type="match status" value="1"/>
</dbReference>
<dbReference type="Gene3D" id="3.40.50.980">
    <property type="match status" value="3"/>
</dbReference>
<dbReference type="Pfam" id="PF00296">
    <property type="entry name" value="Bac_luciferase"/>
    <property type="match status" value="1"/>
</dbReference>
<dbReference type="Proteomes" id="UP000469949">
    <property type="component" value="Unassembled WGS sequence"/>
</dbReference>
<dbReference type="SUPFAM" id="SSF51679">
    <property type="entry name" value="Bacterial luciferase-like"/>
    <property type="match status" value="1"/>
</dbReference>
<proteinExistence type="predicted"/>
<protein>
    <submittedName>
        <fullName evidence="4">Non-ribosomal peptide synthetase</fullName>
    </submittedName>
</protein>
<dbReference type="RefSeq" id="WP_152276802.1">
    <property type="nucleotide sequence ID" value="NZ_WEKV01000009.1"/>
</dbReference>
<organism evidence="4 5">
    <name type="scientific">Methylorubrum populi</name>
    <dbReference type="NCBI Taxonomy" id="223967"/>
    <lineage>
        <taxon>Bacteria</taxon>
        <taxon>Pseudomonadati</taxon>
        <taxon>Pseudomonadota</taxon>
        <taxon>Alphaproteobacteria</taxon>
        <taxon>Hyphomicrobiales</taxon>
        <taxon>Methylobacteriaceae</taxon>
        <taxon>Methylorubrum</taxon>
    </lineage>
</organism>
<dbReference type="PANTHER" id="PTHR45527">
    <property type="entry name" value="NONRIBOSOMAL PEPTIDE SYNTHETASE"/>
    <property type="match status" value="1"/>
</dbReference>
<dbReference type="InterPro" id="IPR025110">
    <property type="entry name" value="AMP-bd_C"/>
</dbReference>
<name>A0A833J718_9HYPH</name>
<dbReference type="SUPFAM" id="SSF50486">
    <property type="entry name" value="FMT C-terminal domain-like"/>
    <property type="match status" value="1"/>
</dbReference>
<dbReference type="PANTHER" id="PTHR45527:SF1">
    <property type="entry name" value="FATTY ACID SYNTHASE"/>
    <property type="match status" value="1"/>
</dbReference>
<keyword evidence="2" id="KW-0597">Phosphoprotein</keyword>
<dbReference type="Gene3D" id="2.30.38.10">
    <property type="entry name" value="Luciferase, Domain 3"/>
    <property type="match status" value="1"/>
</dbReference>
<evidence type="ECO:0000313" key="5">
    <source>
        <dbReference type="Proteomes" id="UP000469949"/>
    </source>
</evidence>
<dbReference type="GO" id="GO:0044550">
    <property type="term" value="P:secondary metabolite biosynthetic process"/>
    <property type="evidence" value="ECO:0007669"/>
    <property type="project" value="TreeGrafter"/>
</dbReference>
<dbReference type="InterPro" id="IPR002376">
    <property type="entry name" value="Formyl_transf_N"/>
</dbReference>
<dbReference type="InterPro" id="IPR036661">
    <property type="entry name" value="Luciferase-like_sf"/>
</dbReference>
<dbReference type="InterPro" id="IPR024011">
    <property type="entry name" value="Biosynth_lucif-like_mOase_dom"/>
</dbReference>
<reference evidence="4 5" key="1">
    <citation type="submission" date="2019-10" db="EMBL/GenBank/DDBJ databases">
        <title>Draft Genome Sequence of the Caffeine Degrading Methylotroph Methylorubrum populi PINKEL.</title>
        <authorList>
            <person name="Dawson S.C."/>
            <person name="Zhang X."/>
            <person name="Wright M.E."/>
            <person name="Sharma G."/>
            <person name="Langner J.T."/>
            <person name="Ditty J.L."/>
            <person name="Subuyuj G.A."/>
        </authorList>
    </citation>
    <scope>NUCLEOTIDE SEQUENCE [LARGE SCALE GENOMIC DNA]</scope>
    <source>
        <strain evidence="4 5">Pinkel</strain>
    </source>
</reference>
<dbReference type="InterPro" id="IPR020845">
    <property type="entry name" value="AMP-binding_CS"/>
</dbReference>
<dbReference type="CDD" id="cd05930">
    <property type="entry name" value="A_NRPS"/>
    <property type="match status" value="1"/>
</dbReference>
<evidence type="ECO:0000256" key="1">
    <source>
        <dbReference type="ARBA" id="ARBA00022450"/>
    </source>
</evidence>
<comment type="caution">
    <text evidence="4">The sequence shown here is derived from an EMBL/GenBank/DDBJ whole genome shotgun (WGS) entry which is preliminary data.</text>
</comment>
<dbReference type="InterPro" id="IPR020806">
    <property type="entry name" value="PKS_PP-bd"/>
</dbReference>
<dbReference type="Gene3D" id="3.30.300.30">
    <property type="match status" value="1"/>
</dbReference>
<evidence type="ECO:0000313" key="4">
    <source>
        <dbReference type="EMBL" id="KAB7785409.1"/>
    </source>
</evidence>
<dbReference type="EMBL" id="WEKV01000009">
    <property type="protein sequence ID" value="KAB7785409.1"/>
    <property type="molecule type" value="Genomic_DNA"/>
</dbReference>
<dbReference type="Gene3D" id="3.30.559.30">
    <property type="entry name" value="Nonribosomal peptide synthetase, condensation domain"/>
    <property type="match status" value="1"/>
</dbReference>